<feature type="domain" description="Peptidase M16 C-terminal" evidence="2">
    <location>
        <begin position="187"/>
        <end position="361"/>
    </location>
</feature>
<dbReference type="PANTHER" id="PTHR11851">
    <property type="entry name" value="METALLOPROTEASE"/>
    <property type="match status" value="1"/>
</dbReference>
<organism evidence="3 4">
    <name type="scientific">Litoreibacter roseus</name>
    <dbReference type="NCBI Taxonomy" id="2601869"/>
    <lineage>
        <taxon>Bacteria</taxon>
        <taxon>Pseudomonadati</taxon>
        <taxon>Pseudomonadota</taxon>
        <taxon>Alphaproteobacteria</taxon>
        <taxon>Rhodobacterales</taxon>
        <taxon>Roseobacteraceae</taxon>
        <taxon>Litoreibacter</taxon>
    </lineage>
</organism>
<dbReference type="AlphaFoldDB" id="A0A6N6JJ68"/>
<dbReference type="SUPFAM" id="SSF63411">
    <property type="entry name" value="LuxS/MPP-like metallohydrolase"/>
    <property type="match status" value="2"/>
</dbReference>
<dbReference type="Pfam" id="PF05193">
    <property type="entry name" value="Peptidase_M16_C"/>
    <property type="match status" value="1"/>
</dbReference>
<dbReference type="PANTHER" id="PTHR11851:SF224">
    <property type="entry name" value="PROCESSING PROTEASE"/>
    <property type="match status" value="1"/>
</dbReference>
<keyword evidence="1" id="KW-0732">Signal</keyword>
<dbReference type="EMBL" id="BLJE01000004">
    <property type="protein sequence ID" value="GFE66316.1"/>
    <property type="molecule type" value="Genomic_DNA"/>
</dbReference>
<dbReference type="InterPro" id="IPR050361">
    <property type="entry name" value="MPP/UQCRC_Complex"/>
</dbReference>
<evidence type="ECO:0000313" key="3">
    <source>
        <dbReference type="EMBL" id="GFE66316.1"/>
    </source>
</evidence>
<feature type="signal peptide" evidence="1">
    <location>
        <begin position="1"/>
        <end position="20"/>
    </location>
</feature>
<dbReference type="InterPro" id="IPR011249">
    <property type="entry name" value="Metalloenz_LuxS/M16"/>
</dbReference>
<dbReference type="Gene3D" id="3.30.830.10">
    <property type="entry name" value="Metalloenzyme, LuxS/M16 peptidase-like"/>
    <property type="match status" value="2"/>
</dbReference>
<feature type="chain" id="PRO_5027009974" evidence="1">
    <location>
        <begin position="21"/>
        <end position="436"/>
    </location>
</feature>
<proteinExistence type="predicted"/>
<dbReference type="InterPro" id="IPR007863">
    <property type="entry name" value="Peptidase_M16_C"/>
</dbReference>
<sequence>MIRLFLAACLAVVFSQPARAVDIQEVVSPGGIKAWLVEEPSIPFMALEIYFAGGASLDREGKRGAINLMTGMIEEGAGDMDAAAFAAAREELAASYGFDVYDDSLTVSARFLTENRDESIALLKLALTEPRFSETALERVRGQVLSGISSSLKDTNDIASAKFDALAFGGHPYGSKTTGTIESVTALTRDDIVTAFQDTVARDRLYIGAVGDITADELGILLDELLGDLPATGASMPGEAEYLLDGGKTVVSFDTPQSVALFGHQGLARDDPDFFAAYVMNQILGAGGFGSRLMDEVREKRGLTYGVYTYLVPKDHAALYMGRVASSNDRVAQAIEVIKDEWAKMATEGVTQEELDAAKTYLTGAYPLRFDGNAPIARILAGMQMDELPITYIDTRNDKVDAVTLDDIKRVAARIMQPGELHFVVVGQPEGLSASN</sequence>
<name>A0A6N6JJ68_9RHOB</name>
<dbReference type="RefSeq" id="WP_174239138.1">
    <property type="nucleotide sequence ID" value="NZ_BLJE01000004.1"/>
</dbReference>
<evidence type="ECO:0000313" key="4">
    <source>
        <dbReference type="Proteomes" id="UP000436822"/>
    </source>
</evidence>
<evidence type="ECO:0000259" key="2">
    <source>
        <dbReference type="Pfam" id="PF05193"/>
    </source>
</evidence>
<keyword evidence="4" id="KW-1185">Reference proteome</keyword>
<accession>A0A6N6JJ68</accession>
<dbReference type="GO" id="GO:0046872">
    <property type="term" value="F:metal ion binding"/>
    <property type="evidence" value="ECO:0007669"/>
    <property type="project" value="InterPro"/>
</dbReference>
<comment type="caution">
    <text evidence="3">The sequence shown here is derived from an EMBL/GenBank/DDBJ whole genome shotgun (WGS) entry which is preliminary data.</text>
</comment>
<evidence type="ECO:0000256" key="1">
    <source>
        <dbReference type="SAM" id="SignalP"/>
    </source>
</evidence>
<dbReference type="Proteomes" id="UP000436822">
    <property type="component" value="Unassembled WGS sequence"/>
</dbReference>
<gene>
    <name evidence="3" type="ORF">KIN_33900</name>
</gene>
<reference evidence="3 4" key="1">
    <citation type="submission" date="2019-12" db="EMBL/GenBank/DDBJ databases">
        <title>Litoreibacter badius sp. nov., a novel bacteriochlorophyll a-containing bacterium in the genus Litoreibacter.</title>
        <authorList>
            <person name="Kanamuro M."/>
            <person name="Takabe Y."/>
            <person name="Mori K."/>
            <person name="Takaichi S."/>
            <person name="Hanada S."/>
        </authorList>
    </citation>
    <scope>NUCLEOTIDE SEQUENCE [LARGE SCALE GENOMIC DNA]</scope>
    <source>
        <strain evidence="3 4">K6</strain>
    </source>
</reference>
<protein>
    <submittedName>
        <fullName evidence="3">Peptidase M16</fullName>
    </submittedName>
</protein>